<keyword evidence="3" id="KW-1185">Reference proteome</keyword>
<gene>
    <name evidence="2" type="ORF">B0I36DRAFT_340014</name>
</gene>
<dbReference type="OrthoDB" id="3057168at2759"/>
<dbReference type="AlphaFoldDB" id="A0A9P8XT92"/>
<dbReference type="Pfam" id="PF09994">
    <property type="entry name" value="T6SS_Tle1-like_cat"/>
    <property type="match status" value="1"/>
</dbReference>
<protein>
    <recommendedName>
        <fullName evidence="1">T6SS Phospholipase effector Tle1-like catalytic domain-containing protein</fullName>
    </recommendedName>
</protein>
<dbReference type="GeneID" id="70185462"/>
<name>A0A9P8XT92_9PEZI</name>
<dbReference type="PANTHER" id="PTHR33840">
    <property type="match status" value="1"/>
</dbReference>
<proteinExistence type="predicted"/>
<sequence length="466" mass="51737">MPEETPKLASYKRIILCSDGAWLASDIGDRSAPTNVAKLARAVANSGPDGKGNLVKQIVSYHSGLGSGDLPFQKAIYGGFGWGLDIEVSQIYDFISNNYEPGDELFFFGFSRGAFTVRSVAGLVCDVGVLSAVHMSRFTEMWNAYRANTSGEPFRRSTWYLDNKEELGLTDVRVKVVGVWDTVGALGIPEWPVVGWARKVGLPINKQYAFHNTKLSKNLDYAFQALAIDETRLTFPPTLWHKTADGPAKDLQQCWFPGVHGSIGGQREDSHALVDFEEIGHNTFAWMVDNLSNMLTFEDAAIKTLIEEHRRALNSINITNGWGCGPIFDNFSGLQGVFFWLLGKNDRTPGTYPRDPGDGTGGATNEYFHPITRIRKDNLNYNPASLQGYALERPDGSAGWKWVKSGVQAMPEYVMSPEKKMSVSYEERGRVKYRVEESLSRLLCPRSILLDLDRDNGINGVSRIVG</sequence>
<comment type="caution">
    <text evidence="2">The sequence shown here is derived from an EMBL/GenBank/DDBJ whole genome shotgun (WGS) entry which is preliminary data.</text>
</comment>
<feature type="domain" description="T6SS Phospholipase effector Tle1-like catalytic" evidence="1">
    <location>
        <begin position="12"/>
        <end position="289"/>
    </location>
</feature>
<evidence type="ECO:0000313" key="2">
    <source>
        <dbReference type="EMBL" id="KAH7012656.1"/>
    </source>
</evidence>
<dbReference type="Proteomes" id="UP000756346">
    <property type="component" value="Unassembled WGS sequence"/>
</dbReference>
<evidence type="ECO:0000313" key="3">
    <source>
        <dbReference type="Proteomes" id="UP000756346"/>
    </source>
</evidence>
<reference evidence="2" key="1">
    <citation type="journal article" date="2021" name="Nat. Commun.">
        <title>Genetic determinants of endophytism in the Arabidopsis root mycobiome.</title>
        <authorList>
            <person name="Mesny F."/>
            <person name="Miyauchi S."/>
            <person name="Thiergart T."/>
            <person name="Pickel B."/>
            <person name="Atanasova L."/>
            <person name="Karlsson M."/>
            <person name="Huettel B."/>
            <person name="Barry K.W."/>
            <person name="Haridas S."/>
            <person name="Chen C."/>
            <person name="Bauer D."/>
            <person name="Andreopoulos W."/>
            <person name="Pangilinan J."/>
            <person name="LaButti K."/>
            <person name="Riley R."/>
            <person name="Lipzen A."/>
            <person name="Clum A."/>
            <person name="Drula E."/>
            <person name="Henrissat B."/>
            <person name="Kohler A."/>
            <person name="Grigoriev I.V."/>
            <person name="Martin F.M."/>
            <person name="Hacquard S."/>
        </authorList>
    </citation>
    <scope>NUCLEOTIDE SEQUENCE</scope>
    <source>
        <strain evidence="2">MPI-CAGE-CH-0230</strain>
    </source>
</reference>
<dbReference type="InterPro" id="IPR018712">
    <property type="entry name" value="Tle1-like_cat"/>
</dbReference>
<dbReference type="EMBL" id="JAGTJQ010000014">
    <property type="protein sequence ID" value="KAH7012656.1"/>
    <property type="molecule type" value="Genomic_DNA"/>
</dbReference>
<evidence type="ECO:0000259" key="1">
    <source>
        <dbReference type="Pfam" id="PF09994"/>
    </source>
</evidence>
<dbReference type="PANTHER" id="PTHR33840:SF16">
    <property type="entry name" value="DUF2235 DOMAIN-CONTAINING PROTEIN"/>
    <property type="match status" value="1"/>
</dbReference>
<accession>A0A9P8XT92</accession>
<organism evidence="2 3">
    <name type="scientific">Microdochium trichocladiopsis</name>
    <dbReference type="NCBI Taxonomy" id="1682393"/>
    <lineage>
        <taxon>Eukaryota</taxon>
        <taxon>Fungi</taxon>
        <taxon>Dikarya</taxon>
        <taxon>Ascomycota</taxon>
        <taxon>Pezizomycotina</taxon>
        <taxon>Sordariomycetes</taxon>
        <taxon>Xylariomycetidae</taxon>
        <taxon>Xylariales</taxon>
        <taxon>Microdochiaceae</taxon>
        <taxon>Microdochium</taxon>
    </lineage>
</organism>
<dbReference type="RefSeq" id="XP_046004921.1">
    <property type="nucleotide sequence ID" value="XM_046155916.1"/>
</dbReference>